<evidence type="ECO:0008006" key="3">
    <source>
        <dbReference type="Google" id="ProtNLM"/>
    </source>
</evidence>
<comment type="caution">
    <text evidence="1">The sequence shown here is derived from an EMBL/GenBank/DDBJ whole genome shotgun (WGS) entry which is preliminary data.</text>
</comment>
<proteinExistence type="predicted"/>
<evidence type="ECO:0000313" key="2">
    <source>
        <dbReference type="Proteomes" id="UP000020681"/>
    </source>
</evidence>
<keyword evidence="2" id="KW-1185">Reference proteome</keyword>
<dbReference type="EMBL" id="JAOL01000124">
    <property type="protein sequence ID" value="EUA89297.1"/>
    <property type="molecule type" value="Genomic_DNA"/>
</dbReference>
<accession>A0ABN0QWX4</accession>
<organism evidence="1 2">
    <name type="scientific">Mycobacterium ulcerans str. Harvey</name>
    <dbReference type="NCBI Taxonomy" id="1299332"/>
    <lineage>
        <taxon>Bacteria</taxon>
        <taxon>Bacillati</taxon>
        <taxon>Actinomycetota</taxon>
        <taxon>Actinomycetes</taxon>
        <taxon>Mycobacteriales</taxon>
        <taxon>Mycobacteriaceae</taxon>
        <taxon>Mycobacterium</taxon>
        <taxon>Mycobacterium ulcerans group</taxon>
    </lineage>
</organism>
<dbReference type="SUPFAM" id="SSF56300">
    <property type="entry name" value="Metallo-dependent phosphatases"/>
    <property type="match status" value="1"/>
</dbReference>
<sequence length="153" mass="17201">MNGSPDSQMLRQPTTRSFLAQPLRVAIAGDWHSDAKYAVGAIEHAAKCEATVLIQLGDFGYNFTDEYLDSLEEALDRCGMVLGFVDGNHENFERLLGWPIDQDGLRYLRAHLVHLPRGFRWLWGQTRCLALGGAYSIDRFLRKRAAPGGSRSY</sequence>
<evidence type="ECO:0000313" key="1">
    <source>
        <dbReference type="EMBL" id="EUA89297.1"/>
    </source>
</evidence>
<gene>
    <name evidence="1" type="ORF">I551_4282</name>
</gene>
<name>A0ABN0QWX4_MYCUL</name>
<protein>
    <recommendedName>
        <fullName evidence="3">Calcineurin-like phosphoesterase domain-containing protein</fullName>
    </recommendedName>
</protein>
<reference evidence="1 2" key="1">
    <citation type="submission" date="2014-01" db="EMBL/GenBank/DDBJ databases">
        <authorList>
            <person name="Dobos K."/>
            <person name="Lenaerts A."/>
            <person name="Ordway D."/>
            <person name="DeGroote M.A."/>
            <person name="Parker T."/>
            <person name="Sizemore C."/>
            <person name="Tallon L.J."/>
            <person name="Sadzewicz L.K."/>
            <person name="Sengamalay N."/>
            <person name="Fraser C.M."/>
            <person name="Hine E."/>
            <person name="Shefchek K.A."/>
            <person name="Das S.P."/>
            <person name="Tettelin H."/>
        </authorList>
    </citation>
    <scope>NUCLEOTIDE SEQUENCE [LARGE SCALE GENOMIC DNA]</scope>
    <source>
        <strain evidence="1 2">Harvey</strain>
    </source>
</reference>
<dbReference type="InterPro" id="IPR029052">
    <property type="entry name" value="Metallo-depent_PP-like"/>
</dbReference>
<dbReference type="Proteomes" id="UP000020681">
    <property type="component" value="Unassembled WGS sequence"/>
</dbReference>